<dbReference type="EMBL" id="CALNXJ010000006">
    <property type="protein sequence ID" value="CAH3042200.1"/>
    <property type="molecule type" value="Genomic_DNA"/>
</dbReference>
<name>A0AAU9W144_9CNID</name>
<feature type="domain" description="SUEL-type lectin" evidence="2">
    <location>
        <begin position="42"/>
        <end position="136"/>
    </location>
</feature>
<dbReference type="InterPro" id="IPR000922">
    <property type="entry name" value="Lectin_gal-bd_dom"/>
</dbReference>
<protein>
    <recommendedName>
        <fullName evidence="2">SUEL-type lectin domain-containing protein</fullName>
    </recommendedName>
</protein>
<evidence type="ECO:0000259" key="2">
    <source>
        <dbReference type="PROSITE" id="PS50228"/>
    </source>
</evidence>
<feature type="signal peptide" evidence="1">
    <location>
        <begin position="1"/>
        <end position="22"/>
    </location>
</feature>
<dbReference type="PANTHER" id="PTHR46780">
    <property type="entry name" value="PROTEIN EVA-1"/>
    <property type="match status" value="1"/>
</dbReference>
<dbReference type="Gene3D" id="2.60.120.740">
    <property type="match status" value="1"/>
</dbReference>
<proteinExistence type="predicted"/>
<accession>A0AAU9W144</accession>
<dbReference type="AlphaFoldDB" id="A0AAU9W144"/>
<evidence type="ECO:0000313" key="3">
    <source>
        <dbReference type="EMBL" id="CAH3042200.1"/>
    </source>
</evidence>
<dbReference type="Proteomes" id="UP001159428">
    <property type="component" value="Unassembled WGS sequence"/>
</dbReference>
<evidence type="ECO:0000313" key="4">
    <source>
        <dbReference type="Proteomes" id="UP001159428"/>
    </source>
</evidence>
<dbReference type="Pfam" id="PF02140">
    <property type="entry name" value="SUEL_Lectin"/>
    <property type="match status" value="1"/>
</dbReference>
<keyword evidence="4" id="KW-1185">Reference proteome</keyword>
<keyword evidence="1" id="KW-0732">Signal</keyword>
<gene>
    <name evidence="3" type="ORF">PMEA_00028680</name>
</gene>
<dbReference type="PROSITE" id="PS50228">
    <property type="entry name" value="SUEL_LECTIN"/>
    <property type="match status" value="1"/>
</dbReference>
<organism evidence="3 4">
    <name type="scientific">Pocillopora meandrina</name>
    <dbReference type="NCBI Taxonomy" id="46732"/>
    <lineage>
        <taxon>Eukaryota</taxon>
        <taxon>Metazoa</taxon>
        <taxon>Cnidaria</taxon>
        <taxon>Anthozoa</taxon>
        <taxon>Hexacorallia</taxon>
        <taxon>Scleractinia</taxon>
        <taxon>Astrocoeniina</taxon>
        <taxon>Pocilloporidae</taxon>
        <taxon>Pocillopora</taxon>
    </lineage>
</organism>
<sequence length="144" mass="16249">MRAPWELRCICWCLSWLFTAFGFPFESNLTEWVRQANATALGCEGHMLTLSCAGQEEGLKINSAFWGRNDLKTCIPDKPREQMKMCPPVEPLYAVKKLRHVCEGQPTCGFPVSDAFFEKPLCPGVSKFLKVVYDCRMMSGMGAK</sequence>
<dbReference type="CDD" id="cd22838">
    <property type="entry name" value="Gal_Rha_Lectin_nemgal"/>
    <property type="match status" value="1"/>
</dbReference>
<dbReference type="InterPro" id="IPR043159">
    <property type="entry name" value="Lectin_gal-bd_sf"/>
</dbReference>
<reference evidence="3 4" key="1">
    <citation type="submission" date="2022-05" db="EMBL/GenBank/DDBJ databases">
        <authorList>
            <consortium name="Genoscope - CEA"/>
            <person name="William W."/>
        </authorList>
    </citation>
    <scope>NUCLEOTIDE SEQUENCE [LARGE SCALE GENOMIC DNA]</scope>
</reference>
<evidence type="ECO:0000256" key="1">
    <source>
        <dbReference type="SAM" id="SignalP"/>
    </source>
</evidence>
<dbReference type="GO" id="GO:0030246">
    <property type="term" value="F:carbohydrate binding"/>
    <property type="evidence" value="ECO:0007669"/>
    <property type="project" value="InterPro"/>
</dbReference>
<feature type="chain" id="PRO_5043930897" description="SUEL-type lectin domain-containing protein" evidence="1">
    <location>
        <begin position="23"/>
        <end position="144"/>
    </location>
</feature>
<comment type="caution">
    <text evidence="3">The sequence shown here is derived from an EMBL/GenBank/DDBJ whole genome shotgun (WGS) entry which is preliminary data.</text>
</comment>